<evidence type="ECO:0000313" key="3">
    <source>
        <dbReference type="Proteomes" id="UP001235303"/>
    </source>
</evidence>
<gene>
    <name evidence="2" type="ORF">PMG71_13700</name>
</gene>
<dbReference type="GO" id="GO:0004519">
    <property type="term" value="F:endonuclease activity"/>
    <property type="evidence" value="ECO:0007669"/>
    <property type="project" value="UniProtKB-KW"/>
</dbReference>
<keyword evidence="2" id="KW-0540">Nuclease</keyword>
<proteinExistence type="predicted"/>
<protein>
    <submittedName>
        <fullName evidence="2">Uma2 family endonuclease</fullName>
    </submittedName>
</protein>
<feature type="domain" description="Putative restriction endonuclease" evidence="1">
    <location>
        <begin position="12"/>
        <end position="180"/>
    </location>
</feature>
<organism evidence="2 3">
    <name type="scientific">Roseofilum acuticapitatum BLCC-M154</name>
    <dbReference type="NCBI Taxonomy" id="3022444"/>
    <lineage>
        <taxon>Bacteria</taxon>
        <taxon>Bacillati</taxon>
        <taxon>Cyanobacteriota</taxon>
        <taxon>Cyanophyceae</taxon>
        <taxon>Desertifilales</taxon>
        <taxon>Desertifilaceae</taxon>
        <taxon>Roseofilum</taxon>
        <taxon>Roseofilum acuticapitatum</taxon>
    </lineage>
</organism>
<dbReference type="RefSeq" id="WP_283754242.1">
    <property type="nucleotide sequence ID" value="NZ_JAQOSP010000090.1"/>
</dbReference>
<keyword evidence="3" id="KW-1185">Reference proteome</keyword>
<dbReference type="CDD" id="cd06260">
    <property type="entry name" value="DUF820-like"/>
    <property type="match status" value="1"/>
</dbReference>
<dbReference type="InterPro" id="IPR008538">
    <property type="entry name" value="Uma2"/>
</dbReference>
<name>A0ABT7AUC4_9CYAN</name>
<evidence type="ECO:0000313" key="2">
    <source>
        <dbReference type="EMBL" id="MDJ1170485.1"/>
    </source>
</evidence>
<dbReference type="EMBL" id="JAQOSP010000090">
    <property type="protein sequence ID" value="MDJ1170485.1"/>
    <property type="molecule type" value="Genomic_DNA"/>
</dbReference>
<keyword evidence="2" id="KW-0378">Hydrolase</keyword>
<sequence length="185" mass="21145">MTNVQIPWTSADLELLPNNNNRYEIINGELYMTHAPHWKHQKTMGKICTALENWIATTGTGEAIINPGVIFSDTDNVIPDLIWMTNDTLNHCVDESGHFTSAPELVVEVLSASKADVRRDKESKLKLYSNQGVQEYWIVDWRLKTVEVYRREKAKLGLVMTLFENDELTSPLLPDFSCQVNQFFA</sequence>
<dbReference type="Proteomes" id="UP001235303">
    <property type="component" value="Unassembled WGS sequence"/>
</dbReference>
<dbReference type="PANTHER" id="PTHR34107">
    <property type="entry name" value="SLL0198 PROTEIN-RELATED"/>
    <property type="match status" value="1"/>
</dbReference>
<dbReference type="Pfam" id="PF05685">
    <property type="entry name" value="Uma2"/>
    <property type="match status" value="1"/>
</dbReference>
<dbReference type="SUPFAM" id="SSF52980">
    <property type="entry name" value="Restriction endonuclease-like"/>
    <property type="match status" value="1"/>
</dbReference>
<dbReference type="InterPro" id="IPR012296">
    <property type="entry name" value="Nuclease_put_TT1808"/>
</dbReference>
<accession>A0ABT7AUC4</accession>
<keyword evidence="2" id="KW-0255">Endonuclease</keyword>
<dbReference type="PANTHER" id="PTHR34107:SF4">
    <property type="entry name" value="SLL1222 PROTEIN"/>
    <property type="match status" value="1"/>
</dbReference>
<dbReference type="InterPro" id="IPR011335">
    <property type="entry name" value="Restrct_endonuc-II-like"/>
</dbReference>
<dbReference type="Gene3D" id="3.90.1570.10">
    <property type="entry name" value="tt1808, chain A"/>
    <property type="match status" value="1"/>
</dbReference>
<evidence type="ECO:0000259" key="1">
    <source>
        <dbReference type="Pfam" id="PF05685"/>
    </source>
</evidence>
<reference evidence="2 3" key="1">
    <citation type="submission" date="2023-01" db="EMBL/GenBank/DDBJ databases">
        <title>Novel diversity within Roseofilum (Cyanobacteria; Desertifilaceae) from marine benthic mats with descriptions of four novel species.</title>
        <authorList>
            <person name="Wang Y."/>
            <person name="Berthold D.E."/>
            <person name="Hu J."/>
            <person name="Lefler F.W."/>
            <person name="Laughinghouse H.D. IV."/>
        </authorList>
    </citation>
    <scope>NUCLEOTIDE SEQUENCE [LARGE SCALE GENOMIC DNA]</scope>
    <source>
        <strain evidence="2 3">BLCC-M154</strain>
    </source>
</reference>
<comment type="caution">
    <text evidence="2">The sequence shown here is derived from an EMBL/GenBank/DDBJ whole genome shotgun (WGS) entry which is preliminary data.</text>
</comment>